<proteinExistence type="predicted"/>
<protein>
    <submittedName>
        <fullName evidence="9">CemA protein</fullName>
    </submittedName>
</protein>
<dbReference type="Pfam" id="PF03040">
    <property type="entry name" value="CemA"/>
    <property type="match status" value="1"/>
</dbReference>
<dbReference type="Proteomes" id="UP001065613">
    <property type="component" value="Chromosome"/>
</dbReference>
<dbReference type="PANTHER" id="PTHR33650">
    <property type="entry name" value="CHLOROPLAST ENVELOPE MEMBRANE PROTEIN-RELATED"/>
    <property type="match status" value="1"/>
</dbReference>
<keyword evidence="4" id="KW-0375">Hydrogen ion transport</keyword>
<feature type="transmembrane region" description="Helical" evidence="8">
    <location>
        <begin position="362"/>
        <end position="383"/>
    </location>
</feature>
<keyword evidence="5 8" id="KW-1133">Transmembrane helix</keyword>
<evidence type="ECO:0000256" key="4">
    <source>
        <dbReference type="ARBA" id="ARBA00022781"/>
    </source>
</evidence>
<dbReference type="InterPro" id="IPR004282">
    <property type="entry name" value="CemA"/>
</dbReference>
<dbReference type="PANTHER" id="PTHR33650:SF2">
    <property type="entry name" value="CHLOROPLAST ENVELOPE MEMBRANE PROTEIN"/>
    <property type="match status" value="1"/>
</dbReference>
<feature type="transmembrane region" description="Helical" evidence="8">
    <location>
        <begin position="322"/>
        <end position="342"/>
    </location>
</feature>
<name>A0A977L0G1_9CYAN</name>
<keyword evidence="7 8" id="KW-0472">Membrane</keyword>
<dbReference type="AlphaFoldDB" id="A0A977L0G1"/>
<evidence type="ECO:0000256" key="5">
    <source>
        <dbReference type="ARBA" id="ARBA00022989"/>
    </source>
</evidence>
<sequence>MANFPWGEQVNRWVGKRALASLEQAYQAAIAIKAIEDKHFNGQKITAQNDQGISIYNYFKTDLDQALLKTRWYLTQFQASNFWLSSQQQAKPEAEILNKLGEIEAIIGKYRSEPEAIETEIFPRPTANTGESLPESKLTDLEEESRGKNRLFKLNRELTPAYEQEVIQRLRNLRQQKKIAIRFLILLILVPLLVQVATKNLIYSPLINYFRVEVAKGEKLYIQDELVEQYFEEFSRYKEILEIKELLGLGKPESPEETRKKLKAKAQELLTEVATKSQEGFKNILADLTSLGAFTLLIYLFRRQFTIARQFLGRYFLGLSDVTKVFIFILLTDTFVGFHSAHGWEVILESIFGHLGLPENRQFIFLFIATVPVILDSTFKLLIFNYFTRQSPSSVAILEKMQK</sequence>
<evidence type="ECO:0000256" key="8">
    <source>
        <dbReference type="SAM" id="Phobius"/>
    </source>
</evidence>
<evidence type="ECO:0000256" key="1">
    <source>
        <dbReference type="ARBA" id="ARBA00004141"/>
    </source>
</evidence>
<keyword evidence="3 8" id="KW-0812">Transmembrane</keyword>
<gene>
    <name evidence="9" type="ORF">KA717_01940</name>
</gene>
<keyword evidence="6" id="KW-0406">Ion transport</keyword>
<comment type="subcellular location">
    <subcellularLocation>
        <location evidence="1">Membrane</location>
        <topology evidence="1">Multi-pass membrane protein</topology>
    </subcellularLocation>
</comment>
<accession>A0A977L0G1</accession>
<evidence type="ECO:0000256" key="6">
    <source>
        <dbReference type="ARBA" id="ARBA00023065"/>
    </source>
</evidence>
<feature type="transmembrane region" description="Helical" evidence="8">
    <location>
        <begin position="284"/>
        <end position="301"/>
    </location>
</feature>
<dbReference type="GO" id="GO:1902600">
    <property type="term" value="P:proton transmembrane transport"/>
    <property type="evidence" value="ECO:0007669"/>
    <property type="project" value="UniProtKB-KW"/>
</dbReference>
<keyword evidence="2" id="KW-0813">Transport</keyword>
<evidence type="ECO:0000313" key="9">
    <source>
        <dbReference type="EMBL" id="UXE61740.1"/>
    </source>
</evidence>
<organism evidence="9">
    <name type="scientific">Woronichinia naegeliana WA131</name>
    <dbReference type="NCBI Taxonomy" id="2824559"/>
    <lineage>
        <taxon>Bacteria</taxon>
        <taxon>Bacillati</taxon>
        <taxon>Cyanobacteriota</taxon>
        <taxon>Cyanophyceae</taxon>
        <taxon>Synechococcales</taxon>
        <taxon>Coelosphaeriaceae</taxon>
        <taxon>Woronichinia</taxon>
    </lineage>
</organism>
<dbReference type="KEGG" id="wna:KA717_01940"/>
<evidence type="ECO:0000256" key="7">
    <source>
        <dbReference type="ARBA" id="ARBA00023136"/>
    </source>
</evidence>
<dbReference type="EMBL" id="CP073041">
    <property type="protein sequence ID" value="UXE61740.1"/>
    <property type="molecule type" value="Genomic_DNA"/>
</dbReference>
<dbReference type="GO" id="GO:0016020">
    <property type="term" value="C:membrane"/>
    <property type="evidence" value="ECO:0007669"/>
    <property type="project" value="UniProtKB-SubCell"/>
</dbReference>
<evidence type="ECO:0000256" key="2">
    <source>
        <dbReference type="ARBA" id="ARBA00022448"/>
    </source>
</evidence>
<reference evidence="9" key="1">
    <citation type="submission" date="2021-04" db="EMBL/GenBank/DDBJ databases">
        <title>Genome sequence of Woronichinia naegeliana from Washington state freshwater lake bloom.</title>
        <authorList>
            <person name="Dreher T.W."/>
        </authorList>
    </citation>
    <scope>NUCLEOTIDE SEQUENCE</scope>
    <source>
        <strain evidence="9">WA131</strain>
    </source>
</reference>
<feature type="transmembrane region" description="Helical" evidence="8">
    <location>
        <begin position="179"/>
        <end position="198"/>
    </location>
</feature>
<evidence type="ECO:0000256" key="3">
    <source>
        <dbReference type="ARBA" id="ARBA00022692"/>
    </source>
</evidence>